<dbReference type="Proteomes" id="UP000034883">
    <property type="component" value="Chromosome"/>
</dbReference>
<dbReference type="KEGG" id="samy:DB32_002073"/>
<dbReference type="RefSeq" id="WP_053232216.1">
    <property type="nucleotide sequence ID" value="NZ_CP011125.1"/>
</dbReference>
<organism evidence="3 4">
    <name type="scientific">Sandaracinus amylolyticus</name>
    <dbReference type="NCBI Taxonomy" id="927083"/>
    <lineage>
        <taxon>Bacteria</taxon>
        <taxon>Pseudomonadati</taxon>
        <taxon>Myxococcota</taxon>
        <taxon>Polyangia</taxon>
        <taxon>Polyangiales</taxon>
        <taxon>Sandaracinaceae</taxon>
        <taxon>Sandaracinus</taxon>
    </lineage>
</organism>
<feature type="domain" description="Lcl C-terminal" evidence="2">
    <location>
        <begin position="189"/>
        <end position="292"/>
    </location>
</feature>
<dbReference type="EMBL" id="CP011125">
    <property type="protein sequence ID" value="AKF04924.1"/>
    <property type="molecule type" value="Genomic_DNA"/>
</dbReference>
<feature type="domain" description="Lcl C-terminal" evidence="2">
    <location>
        <begin position="60"/>
        <end position="170"/>
    </location>
</feature>
<dbReference type="PROSITE" id="PS51257">
    <property type="entry name" value="PROKAR_LIPOPROTEIN"/>
    <property type="match status" value="1"/>
</dbReference>
<feature type="chain" id="PRO_5002509786" description="Lcl C-terminal domain-containing protein" evidence="1">
    <location>
        <begin position="24"/>
        <end position="293"/>
    </location>
</feature>
<protein>
    <recommendedName>
        <fullName evidence="2">Lcl C-terminal domain-containing protein</fullName>
    </recommendedName>
</protein>
<sequence>MIRALALALALLLVGCGSDVVLSIDASTIDAATTSRPGRGYAAFAMPELGGERYEIRSAVVEDLVTGLIWQRGDTGALRTLEDARAECDALELDGRDDFRLPTRVEWVSIVAPARSPTVDGDAFPDALAEYHWSTSEPDEAPGSAFSVYLGAGETTLGLASRPSARVRCVAAGPAPIDGAQHEVRDEGVHDRGTGLTWSRAVIDATTWTEARDACTAIDARLPTIRELQTLVDESRRAPAIDPALFPDTPSERHWTSTIRDAGEPQPWTVDFLDGQTYADELGDVPHVARCVI</sequence>
<keyword evidence="1" id="KW-0732">Signal</keyword>
<proteinExistence type="predicted"/>
<name>A0A0F6SEB9_9BACT</name>
<dbReference type="PANTHER" id="PTHR35812:SF1">
    <property type="entry name" value="LIPOPROTEIN"/>
    <property type="match status" value="1"/>
</dbReference>
<dbReference type="OrthoDB" id="9793251at2"/>
<dbReference type="InterPro" id="IPR011460">
    <property type="entry name" value="Lcl_C"/>
</dbReference>
<dbReference type="STRING" id="927083.DB32_002073"/>
<evidence type="ECO:0000313" key="4">
    <source>
        <dbReference type="Proteomes" id="UP000034883"/>
    </source>
</evidence>
<dbReference type="Pfam" id="PF07603">
    <property type="entry name" value="Lcl_C"/>
    <property type="match status" value="2"/>
</dbReference>
<dbReference type="PANTHER" id="PTHR35812">
    <property type="entry name" value="LIPOPROTEIN"/>
    <property type="match status" value="1"/>
</dbReference>
<feature type="signal peptide" evidence="1">
    <location>
        <begin position="1"/>
        <end position="23"/>
    </location>
</feature>
<reference evidence="3 4" key="1">
    <citation type="submission" date="2015-03" db="EMBL/GenBank/DDBJ databases">
        <title>Genome assembly of Sandaracinus amylolyticus DSM 53668.</title>
        <authorList>
            <person name="Sharma G."/>
            <person name="Subramanian S."/>
        </authorList>
    </citation>
    <scope>NUCLEOTIDE SEQUENCE [LARGE SCALE GENOMIC DNA]</scope>
    <source>
        <strain evidence="3 4">DSM 53668</strain>
    </source>
</reference>
<gene>
    <name evidence="3" type="ORF">DB32_002073</name>
</gene>
<keyword evidence="4" id="KW-1185">Reference proteome</keyword>
<evidence type="ECO:0000259" key="2">
    <source>
        <dbReference type="Pfam" id="PF07603"/>
    </source>
</evidence>
<evidence type="ECO:0000256" key="1">
    <source>
        <dbReference type="SAM" id="SignalP"/>
    </source>
</evidence>
<dbReference type="InterPro" id="IPR016187">
    <property type="entry name" value="CTDL_fold"/>
</dbReference>
<dbReference type="AlphaFoldDB" id="A0A0F6SEB9"/>
<evidence type="ECO:0000313" key="3">
    <source>
        <dbReference type="EMBL" id="AKF04924.1"/>
    </source>
</evidence>
<accession>A0A0F6SEB9</accession>
<dbReference type="SUPFAM" id="SSF56436">
    <property type="entry name" value="C-type lectin-like"/>
    <property type="match status" value="1"/>
</dbReference>